<dbReference type="Pfam" id="PF07963">
    <property type="entry name" value="N_methyl"/>
    <property type="match status" value="1"/>
</dbReference>
<keyword evidence="1" id="KW-1133">Transmembrane helix</keyword>
<dbReference type="RefSeq" id="WP_238073176.1">
    <property type="nucleotide sequence ID" value="NZ_JAKNJB010000004.1"/>
</dbReference>
<dbReference type="NCBIfam" id="TIGR02532">
    <property type="entry name" value="IV_pilin_GFxxxE"/>
    <property type="match status" value="1"/>
</dbReference>
<dbReference type="Gene3D" id="3.30.700.10">
    <property type="entry name" value="Glycoprotein, Type 4 Pilin"/>
    <property type="match status" value="1"/>
</dbReference>
<evidence type="ECO:0000313" key="3">
    <source>
        <dbReference type="Proteomes" id="UP001200313"/>
    </source>
</evidence>
<accession>A0ABS9M5M8</accession>
<gene>
    <name evidence="2" type="ORF">L0P79_03300</name>
</gene>
<organism evidence="2 3">
    <name type="scientific">Intestinimonas massiliensis</name>
    <name type="common">ex Afouda et al. 2020</name>
    <dbReference type="NCBI Taxonomy" id="1673721"/>
    <lineage>
        <taxon>Bacteria</taxon>
        <taxon>Bacillati</taxon>
        <taxon>Bacillota</taxon>
        <taxon>Clostridia</taxon>
        <taxon>Eubacteriales</taxon>
        <taxon>Intestinimonas</taxon>
    </lineage>
</organism>
<comment type="caution">
    <text evidence="2">The sequence shown here is derived from an EMBL/GenBank/DDBJ whole genome shotgun (WGS) entry which is preliminary data.</text>
</comment>
<keyword evidence="1" id="KW-0812">Transmembrane</keyword>
<reference evidence="2 3" key="1">
    <citation type="submission" date="2022-01" db="EMBL/GenBank/DDBJ databases">
        <title>Collection of gut derived symbiotic bacterial strains cultured from healthy donors.</title>
        <authorList>
            <person name="Lin H."/>
            <person name="Kohout C."/>
            <person name="Waligurski E."/>
            <person name="Pamer E.G."/>
        </authorList>
    </citation>
    <scope>NUCLEOTIDE SEQUENCE [LARGE SCALE GENOMIC DNA]</scope>
    <source>
        <strain evidence="2 3">DFI.3.7</strain>
    </source>
</reference>
<dbReference type="Proteomes" id="UP001200313">
    <property type="component" value="Unassembled WGS sequence"/>
</dbReference>
<evidence type="ECO:0000313" key="2">
    <source>
        <dbReference type="EMBL" id="MCG4526099.1"/>
    </source>
</evidence>
<sequence>MKSLVLKANQTLKKNRRNNKGFTLVELIIVIAIIAVLAAVLAPQYIRYVERSRYSTDLNAVNEIAHAMEVASVGDGITTPTGDSLTVTTTGDSDYDSVAAGTIGEAVNEICPEGSYTFVSDTFHDAESITITLTNGVASFTAPAAP</sequence>
<dbReference type="InterPro" id="IPR012902">
    <property type="entry name" value="N_methyl_site"/>
</dbReference>
<dbReference type="SUPFAM" id="SSF54523">
    <property type="entry name" value="Pili subunits"/>
    <property type="match status" value="1"/>
</dbReference>
<feature type="transmembrane region" description="Helical" evidence="1">
    <location>
        <begin position="21"/>
        <end position="46"/>
    </location>
</feature>
<keyword evidence="1" id="KW-0472">Membrane</keyword>
<proteinExistence type="predicted"/>
<dbReference type="PROSITE" id="PS00409">
    <property type="entry name" value="PROKAR_NTER_METHYL"/>
    <property type="match status" value="1"/>
</dbReference>
<keyword evidence="3" id="KW-1185">Reference proteome</keyword>
<dbReference type="PANTHER" id="PTHR30093">
    <property type="entry name" value="GENERAL SECRETION PATHWAY PROTEIN G"/>
    <property type="match status" value="1"/>
</dbReference>
<protein>
    <submittedName>
        <fullName evidence="2">Prepilin-type N-terminal cleavage/methylation domain-containing protein</fullName>
    </submittedName>
</protein>
<dbReference type="InterPro" id="IPR045584">
    <property type="entry name" value="Pilin-like"/>
</dbReference>
<name>A0ABS9M5M8_9FIRM</name>
<dbReference type="EMBL" id="JAKNJB010000004">
    <property type="protein sequence ID" value="MCG4526099.1"/>
    <property type="molecule type" value="Genomic_DNA"/>
</dbReference>
<evidence type="ECO:0000256" key="1">
    <source>
        <dbReference type="SAM" id="Phobius"/>
    </source>
</evidence>